<evidence type="ECO:0008006" key="4">
    <source>
        <dbReference type="Google" id="ProtNLM"/>
    </source>
</evidence>
<proteinExistence type="predicted"/>
<evidence type="ECO:0000313" key="3">
    <source>
        <dbReference type="Proteomes" id="UP001596461"/>
    </source>
</evidence>
<comment type="caution">
    <text evidence="2">The sequence shown here is derived from an EMBL/GenBank/DDBJ whole genome shotgun (WGS) entry which is preliminary data.</text>
</comment>
<feature type="compositionally biased region" description="Low complexity" evidence="1">
    <location>
        <begin position="43"/>
        <end position="74"/>
    </location>
</feature>
<name>A0ABD5WH15_9EURY</name>
<gene>
    <name evidence="2" type="ORF">ACFQL9_17455</name>
</gene>
<evidence type="ECO:0000256" key="1">
    <source>
        <dbReference type="SAM" id="MobiDB-lite"/>
    </source>
</evidence>
<dbReference type="Proteomes" id="UP001596461">
    <property type="component" value="Unassembled WGS sequence"/>
</dbReference>
<dbReference type="PROSITE" id="PS51257">
    <property type="entry name" value="PROKAR_LIPOPROTEIN"/>
    <property type="match status" value="1"/>
</dbReference>
<feature type="region of interest" description="Disordered" evidence="1">
    <location>
        <begin position="26"/>
        <end position="85"/>
    </location>
</feature>
<dbReference type="EMBL" id="JBHTAH010000026">
    <property type="protein sequence ID" value="MFC7071435.1"/>
    <property type="molecule type" value="Genomic_DNA"/>
</dbReference>
<accession>A0ABD5WH15</accession>
<reference evidence="2 3" key="1">
    <citation type="journal article" date="2019" name="Int. J. Syst. Evol. Microbiol.">
        <title>The Global Catalogue of Microorganisms (GCM) 10K type strain sequencing project: providing services to taxonomists for standard genome sequencing and annotation.</title>
        <authorList>
            <consortium name="The Broad Institute Genomics Platform"/>
            <consortium name="The Broad Institute Genome Sequencing Center for Infectious Disease"/>
            <person name="Wu L."/>
            <person name="Ma J."/>
        </authorList>
    </citation>
    <scope>NUCLEOTIDE SEQUENCE [LARGE SCALE GENOMIC DNA]</scope>
    <source>
        <strain evidence="2 3">DT31</strain>
    </source>
</reference>
<dbReference type="AlphaFoldDB" id="A0ABD5WH15"/>
<evidence type="ECO:0000313" key="2">
    <source>
        <dbReference type="EMBL" id="MFC7071435.1"/>
    </source>
</evidence>
<dbReference type="RefSeq" id="WP_390211317.1">
    <property type="nucleotide sequence ID" value="NZ_JBHTAH010000026.1"/>
</dbReference>
<keyword evidence="3" id="KW-1185">Reference proteome</keyword>
<sequence>MTGRTRRGDLLASPGSAAVALVAGCGGSSTVSYPEETTGGGTAAPSATADATATATPTESPTPTATATATATPTRAQVPPPGSLRLVSTDLDVRRSDHGGRVRPSVRLRNVGEVTFGLLELRFDVYYTPLGGDDDDRRLAASGYGSRAFGDDGGFAPEETATVEADLRFDRGSRADGSAPESRLDFTYAYRRVRYR</sequence>
<protein>
    <recommendedName>
        <fullName evidence="4">DUF4352 domain-containing protein</fullName>
    </recommendedName>
</protein>
<organism evidence="2 3">
    <name type="scientific">Halobaculum lipolyticum</name>
    <dbReference type="NCBI Taxonomy" id="3032001"/>
    <lineage>
        <taxon>Archaea</taxon>
        <taxon>Methanobacteriati</taxon>
        <taxon>Methanobacteriota</taxon>
        <taxon>Stenosarchaea group</taxon>
        <taxon>Halobacteria</taxon>
        <taxon>Halobacteriales</taxon>
        <taxon>Haloferacaceae</taxon>
        <taxon>Halobaculum</taxon>
    </lineage>
</organism>